<evidence type="ECO:0000256" key="2">
    <source>
        <dbReference type="ARBA" id="ARBA00022679"/>
    </source>
</evidence>
<evidence type="ECO:0000313" key="8">
    <source>
        <dbReference type="EMBL" id="KAJ4375941.1"/>
    </source>
</evidence>
<dbReference type="AlphaFoldDB" id="A0A9W8YEH3"/>
<keyword evidence="3" id="KW-0547">Nucleotide-binding</keyword>
<dbReference type="InterPro" id="IPR011009">
    <property type="entry name" value="Kinase-like_dom_sf"/>
</dbReference>
<dbReference type="PANTHER" id="PTHR43671">
    <property type="entry name" value="SERINE/THREONINE-PROTEIN KINASE NEK"/>
    <property type="match status" value="1"/>
</dbReference>
<dbReference type="Pfam" id="PF00069">
    <property type="entry name" value="Pkinase"/>
    <property type="match status" value="1"/>
</dbReference>
<dbReference type="GO" id="GO:0004674">
    <property type="term" value="F:protein serine/threonine kinase activity"/>
    <property type="evidence" value="ECO:0007669"/>
    <property type="project" value="UniProtKB-EC"/>
</dbReference>
<proteinExistence type="predicted"/>
<evidence type="ECO:0000256" key="3">
    <source>
        <dbReference type="ARBA" id="ARBA00022741"/>
    </source>
</evidence>
<evidence type="ECO:0000256" key="5">
    <source>
        <dbReference type="ARBA" id="ARBA00022840"/>
    </source>
</evidence>
<feature type="compositionally biased region" description="Polar residues" evidence="6">
    <location>
        <begin position="14"/>
        <end position="23"/>
    </location>
</feature>
<evidence type="ECO:0000256" key="6">
    <source>
        <dbReference type="SAM" id="MobiDB-lite"/>
    </source>
</evidence>
<evidence type="ECO:0000256" key="1">
    <source>
        <dbReference type="ARBA" id="ARBA00012513"/>
    </source>
</evidence>
<dbReference type="InterPro" id="IPR000719">
    <property type="entry name" value="Prot_kinase_dom"/>
</dbReference>
<feature type="region of interest" description="Disordered" evidence="6">
    <location>
        <begin position="14"/>
        <end position="40"/>
    </location>
</feature>
<dbReference type="CDD" id="cd00180">
    <property type="entry name" value="PKc"/>
    <property type="match status" value="1"/>
</dbReference>
<name>A0A9W8YEH3_9PLEO</name>
<dbReference type="PROSITE" id="PS50011">
    <property type="entry name" value="PROTEIN_KINASE_DOM"/>
    <property type="match status" value="1"/>
</dbReference>
<evidence type="ECO:0000256" key="4">
    <source>
        <dbReference type="ARBA" id="ARBA00022777"/>
    </source>
</evidence>
<dbReference type="EMBL" id="JAPEUY010000002">
    <property type="protein sequence ID" value="KAJ4375941.1"/>
    <property type="molecule type" value="Genomic_DNA"/>
</dbReference>
<keyword evidence="4" id="KW-0418">Kinase</keyword>
<dbReference type="SMART" id="SM00220">
    <property type="entry name" value="S_TKc"/>
    <property type="match status" value="1"/>
</dbReference>
<keyword evidence="5" id="KW-0067">ATP-binding</keyword>
<dbReference type="GO" id="GO:0005524">
    <property type="term" value="F:ATP binding"/>
    <property type="evidence" value="ECO:0007669"/>
    <property type="project" value="UniProtKB-KW"/>
</dbReference>
<evidence type="ECO:0000313" key="9">
    <source>
        <dbReference type="Proteomes" id="UP001140560"/>
    </source>
</evidence>
<organism evidence="8 9">
    <name type="scientific">Neocucurbitaria cava</name>
    <dbReference type="NCBI Taxonomy" id="798079"/>
    <lineage>
        <taxon>Eukaryota</taxon>
        <taxon>Fungi</taxon>
        <taxon>Dikarya</taxon>
        <taxon>Ascomycota</taxon>
        <taxon>Pezizomycotina</taxon>
        <taxon>Dothideomycetes</taxon>
        <taxon>Pleosporomycetidae</taxon>
        <taxon>Pleosporales</taxon>
        <taxon>Pleosporineae</taxon>
        <taxon>Cucurbitariaceae</taxon>
        <taxon>Neocucurbitaria</taxon>
    </lineage>
</organism>
<dbReference type="Proteomes" id="UP001140560">
    <property type="component" value="Unassembled WGS sequence"/>
</dbReference>
<feature type="domain" description="Protein kinase" evidence="7">
    <location>
        <begin position="31"/>
        <end position="366"/>
    </location>
</feature>
<sequence length="391" mass="44121">MPFHFSFHRKHNVSSIPEASSSPADDFPAKHKYNRRLQGGGEGTVEKWTHESTGIVLAVKVVKYDKKSVPNEVQILRDLTPHNCIIQCLGYYTQQPAPDKLSLLLDYCPGGDLFDIRGRMMKRNFGIFTESFMWSMYDQLASALAFLHEGIDTQNPLGRYNWRPVVHGDMKMENVLVKSLGSKDDWSGIDLKLGDFGMAAYYDPAHPNPSGQIGTTHNWPPEVTWETKKLSPASDVWGIAAILHELAHGFGPVVSPKMAEKKWLAENIGAPYPDHWPKVFKTNYWGAKTLRRVVPINLDTKAPLPVDARLDGPDERVERLRKDRPSPKYSDALNQCMMMALVMNPQERTGAGELLSQIEEAYADFLFQDLEIEYERSVEEAGEAGDSDEEE</sequence>
<dbReference type="Gene3D" id="1.10.510.10">
    <property type="entry name" value="Transferase(Phosphotransferase) domain 1"/>
    <property type="match status" value="1"/>
</dbReference>
<accession>A0A9W8YEH3</accession>
<evidence type="ECO:0000259" key="7">
    <source>
        <dbReference type="PROSITE" id="PS50011"/>
    </source>
</evidence>
<reference evidence="8" key="1">
    <citation type="submission" date="2022-10" db="EMBL/GenBank/DDBJ databases">
        <title>Tapping the CABI collections for fungal endophytes: first genome assemblies for Collariella, Neodidymelliopsis, Ascochyta clinopodiicola, Didymella pomorum, Didymosphaeria variabile, Neocosmospora piperis and Neocucurbitaria cava.</title>
        <authorList>
            <person name="Hill R."/>
        </authorList>
    </citation>
    <scope>NUCLEOTIDE SEQUENCE</scope>
    <source>
        <strain evidence="8">IMI 356814</strain>
    </source>
</reference>
<dbReference type="PANTHER" id="PTHR43671:SF13">
    <property type="entry name" value="SERINE_THREONINE-PROTEIN KINASE NEK2"/>
    <property type="match status" value="1"/>
</dbReference>
<protein>
    <recommendedName>
        <fullName evidence="1">non-specific serine/threonine protein kinase</fullName>
        <ecNumber evidence="1">2.7.11.1</ecNumber>
    </recommendedName>
</protein>
<gene>
    <name evidence="8" type="ORF">N0V83_001220</name>
</gene>
<dbReference type="SUPFAM" id="SSF56112">
    <property type="entry name" value="Protein kinase-like (PK-like)"/>
    <property type="match status" value="1"/>
</dbReference>
<dbReference type="InterPro" id="IPR050660">
    <property type="entry name" value="NEK_Ser/Thr_kinase"/>
</dbReference>
<dbReference type="Gene3D" id="3.30.200.20">
    <property type="entry name" value="Phosphorylase Kinase, domain 1"/>
    <property type="match status" value="1"/>
</dbReference>
<dbReference type="PROSITE" id="PS00108">
    <property type="entry name" value="PROTEIN_KINASE_ST"/>
    <property type="match status" value="1"/>
</dbReference>
<keyword evidence="9" id="KW-1185">Reference proteome</keyword>
<dbReference type="OrthoDB" id="310217at2759"/>
<comment type="caution">
    <text evidence="8">The sequence shown here is derived from an EMBL/GenBank/DDBJ whole genome shotgun (WGS) entry which is preliminary data.</text>
</comment>
<keyword evidence="2" id="KW-0808">Transferase</keyword>
<dbReference type="InterPro" id="IPR008271">
    <property type="entry name" value="Ser/Thr_kinase_AS"/>
</dbReference>
<dbReference type="EC" id="2.7.11.1" evidence="1"/>